<dbReference type="PANTHER" id="PTHR47963:SF9">
    <property type="entry name" value="CRISPR-ASSOCIATED ENDONUCLEASE_HELICASE CAS3"/>
    <property type="match status" value="1"/>
</dbReference>
<dbReference type="PANTHER" id="PTHR47963">
    <property type="entry name" value="DEAD-BOX ATP-DEPENDENT RNA HELICASE 47, MITOCHONDRIAL"/>
    <property type="match status" value="1"/>
</dbReference>
<dbReference type="InterPro" id="IPR050547">
    <property type="entry name" value="DEAD_box_RNA_helicases"/>
</dbReference>
<comment type="similarity">
    <text evidence="1">In the N-terminal section; belongs to the CRISPR-associated nuclease Cas3-HD family.</text>
</comment>
<dbReference type="CDD" id="cd17930">
    <property type="entry name" value="DEXHc_cas3"/>
    <property type="match status" value="1"/>
</dbReference>
<feature type="region of interest" description="Disordered" evidence="10">
    <location>
        <begin position="788"/>
        <end position="808"/>
    </location>
</feature>
<name>A0ABU2J504_9ACTN</name>
<dbReference type="Pfam" id="PF22590">
    <property type="entry name" value="Cas3-like_C_2"/>
    <property type="match status" value="1"/>
</dbReference>
<evidence type="ECO:0000256" key="4">
    <source>
        <dbReference type="ARBA" id="ARBA00022723"/>
    </source>
</evidence>
<evidence type="ECO:0000259" key="11">
    <source>
        <dbReference type="PROSITE" id="PS51643"/>
    </source>
</evidence>
<evidence type="ECO:0000256" key="8">
    <source>
        <dbReference type="ARBA" id="ARBA00022840"/>
    </source>
</evidence>
<dbReference type="NCBIfam" id="TIGR01596">
    <property type="entry name" value="cas3_HD"/>
    <property type="match status" value="1"/>
</dbReference>
<dbReference type="InterPro" id="IPR014001">
    <property type="entry name" value="Helicase_ATP-bd"/>
</dbReference>
<evidence type="ECO:0000256" key="10">
    <source>
        <dbReference type="SAM" id="MobiDB-lite"/>
    </source>
</evidence>
<proteinExistence type="inferred from homology"/>
<keyword evidence="13" id="KW-1185">Reference proteome</keyword>
<reference evidence="13" key="1">
    <citation type="submission" date="2023-07" db="EMBL/GenBank/DDBJ databases">
        <title>30 novel species of actinomycetes from the DSMZ collection.</title>
        <authorList>
            <person name="Nouioui I."/>
        </authorList>
    </citation>
    <scope>NUCLEOTIDE SEQUENCE [LARGE SCALE GENOMIC DNA]</scope>
    <source>
        <strain evidence="13">DSM 44399</strain>
    </source>
</reference>
<keyword evidence="5" id="KW-0547">Nucleotide-binding</keyword>
<protein>
    <submittedName>
        <fullName evidence="12">CRISPR-associated helicase Cas3</fullName>
    </submittedName>
</protein>
<keyword evidence="7" id="KW-0347">Helicase</keyword>
<keyword evidence="9" id="KW-0051">Antiviral defense</keyword>
<feature type="compositionally biased region" description="Basic and acidic residues" evidence="10">
    <location>
        <begin position="788"/>
        <end position="803"/>
    </location>
</feature>
<sequence length="976" mass="106340">MSSELSAAALSVWAKTNRETGEWMPLWQHLDDSAAVAARIWDDWLSANVKTLISTELPGGLDDGRALLVWLAGIHDIGKVSPAFAIQLEHRGSSRIQHALVRGMADEGFDFGDLSYVWGKRSTYRHELASYRSLSDWLGAYGWSRRAVLPAALVVGGHHGRPPTSQQAKASAGEPELLGEGLWSDVRIEYLERSLRVCDVAGRIESWGNVRLPAVAQTLLTAGVIMSDWVASGFDQFAYGDCFVEADRVERAMDALRLPEPWRAEKADVLDGFADRFTVPAGAQPRPIQREVVEIARSVPEPGMIIVEAPMGEGKTEAALLAAETLAARTGAAGLYIALPTRATASAIFARTMTWLDAITGTGHGTPASVMLVHGKAALDDRFAGIPRSGQTEETDRTTDTPADTRLAVHRWMTGRKKAMLANFAVGTVDQLLFAALKSKHLVLRHLGLASKVVILDEAHAYDVYMSVYLDRALEWLGAYRVPVVVLSATLPSTRRQQMIAAYERGRADRPGVRSMLAGRDYPQLAGDIGYPVVVASTGGSAIVRAVPASERASRITVERFTEDEETTLLAERLNAELAEGGAAVVIRNTVARVQKTAENLRRLMPDTEVIVAHSRFVDAHRARLDDKLLKLFGPTDIEKDTGTAVRIGARHVVVGSQVIEQSLDVDFDVMVTDLAPVDLMLQRMGRLHRHRRGENQSERAPRLRTPVCLVTDIDNWQSEPPKIGRSARYIYSPYVLYRTLAALTPYLDGQALCLPGDIAPLVQSVYGNTDICPSSWTATLDKARVTHDSQQAHKRQQAEKMRLGSPDSTDLLDWLDVAGDSADEDSAAGRGQVRDTDETIEVIVVQRDADGTLRTLPGIGEFSGRRIPITEPIGRRFAQAIASCSLSLPRSLSHPGVADMVIGVLERDRIDSFQAEGQYLLQGELVLVLGPELSAQVLGQLVTYDLDAGLAVAKTAQTATPPPHMHSDANMRGPS</sequence>
<organism evidence="12 13">
    <name type="scientific">Jatrophihabitans lederbergiae</name>
    <dbReference type="NCBI Taxonomy" id="3075547"/>
    <lineage>
        <taxon>Bacteria</taxon>
        <taxon>Bacillati</taxon>
        <taxon>Actinomycetota</taxon>
        <taxon>Actinomycetes</taxon>
        <taxon>Jatrophihabitantales</taxon>
        <taxon>Jatrophihabitantaceae</taxon>
        <taxon>Jatrophihabitans</taxon>
    </lineage>
</organism>
<evidence type="ECO:0000256" key="2">
    <source>
        <dbReference type="ARBA" id="ARBA00009046"/>
    </source>
</evidence>
<evidence type="ECO:0000313" key="13">
    <source>
        <dbReference type="Proteomes" id="UP001183176"/>
    </source>
</evidence>
<dbReference type="Pfam" id="PF18395">
    <property type="entry name" value="Cas3_C"/>
    <property type="match status" value="1"/>
</dbReference>
<keyword evidence="6" id="KW-0378">Hydrolase</keyword>
<dbReference type="Pfam" id="PF00270">
    <property type="entry name" value="DEAD"/>
    <property type="match status" value="1"/>
</dbReference>
<keyword evidence="8" id="KW-0067">ATP-binding</keyword>
<evidence type="ECO:0000256" key="3">
    <source>
        <dbReference type="ARBA" id="ARBA00022722"/>
    </source>
</evidence>
<evidence type="ECO:0000256" key="6">
    <source>
        <dbReference type="ARBA" id="ARBA00022801"/>
    </source>
</evidence>
<evidence type="ECO:0000256" key="7">
    <source>
        <dbReference type="ARBA" id="ARBA00022806"/>
    </source>
</evidence>
<dbReference type="Gene3D" id="3.40.50.300">
    <property type="entry name" value="P-loop containing nucleotide triphosphate hydrolases"/>
    <property type="match status" value="2"/>
</dbReference>
<dbReference type="EMBL" id="JAVREH010000002">
    <property type="protein sequence ID" value="MDT0260065.1"/>
    <property type="molecule type" value="Genomic_DNA"/>
</dbReference>
<dbReference type="Proteomes" id="UP001183176">
    <property type="component" value="Unassembled WGS sequence"/>
</dbReference>
<gene>
    <name evidence="12" type="primary">cas3</name>
    <name evidence="12" type="ORF">RM423_01505</name>
</gene>
<evidence type="ECO:0000256" key="5">
    <source>
        <dbReference type="ARBA" id="ARBA00022741"/>
    </source>
</evidence>
<dbReference type="CDD" id="cd09641">
    <property type="entry name" value="Cas3''_I"/>
    <property type="match status" value="1"/>
</dbReference>
<dbReference type="Pfam" id="PF18019">
    <property type="entry name" value="Cas3_HD"/>
    <property type="match status" value="1"/>
</dbReference>
<dbReference type="InterPro" id="IPR011545">
    <property type="entry name" value="DEAD/DEAH_box_helicase_dom"/>
</dbReference>
<dbReference type="NCBIfam" id="TIGR01587">
    <property type="entry name" value="cas3_core"/>
    <property type="match status" value="1"/>
</dbReference>
<dbReference type="RefSeq" id="WP_311421227.1">
    <property type="nucleotide sequence ID" value="NZ_JAVREH010000002.1"/>
</dbReference>
<accession>A0ABU2J504</accession>
<keyword evidence="4" id="KW-0479">Metal-binding</keyword>
<feature type="domain" description="HD Cas3-type" evidence="11">
    <location>
        <begin position="19"/>
        <end position="230"/>
    </location>
</feature>
<dbReference type="InterPro" id="IPR041372">
    <property type="entry name" value="Cas3_C"/>
</dbReference>
<dbReference type="InterPro" id="IPR054712">
    <property type="entry name" value="Cas3-like_dom"/>
</dbReference>
<keyword evidence="3" id="KW-0540">Nuclease</keyword>
<evidence type="ECO:0000256" key="1">
    <source>
        <dbReference type="ARBA" id="ARBA00006847"/>
    </source>
</evidence>
<evidence type="ECO:0000256" key="9">
    <source>
        <dbReference type="ARBA" id="ARBA00023118"/>
    </source>
</evidence>
<dbReference type="InterPro" id="IPR038257">
    <property type="entry name" value="CRISPR-assoc_Cas3_HD_sf"/>
</dbReference>
<dbReference type="PROSITE" id="PS51643">
    <property type="entry name" value="HD_CAS3"/>
    <property type="match status" value="1"/>
</dbReference>
<dbReference type="Gene3D" id="1.10.3210.30">
    <property type="match status" value="1"/>
</dbReference>
<dbReference type="InterPro" id="IPR027417">
    <property type="entry name" value="P-loop_NTPase"/>
</dbReference>
<dbReference type="SMART" id="SM00487">
    <property type="entry name" value="DEXDc"/>
    <property type="match status" value="1"/>
</dbReference>
<comment type="caution">
    <text evidence="12">The sequence shown here is derived from an EMBL/GenBank/DDBJ whole genome shotgun (WGS) entry which is preliminary data.</text>
</comment>
<dbReference type="InterPro" id="IPR006474">
    <property type="entry name" value="Helicase_Cas3_CRISPR-ass_core"/>
</dbReference>
<dbReference type="SUPFAM" id="SSF52540">
    <property type="entry name" value="P-loop containing nucleoside triphosphate hydrolases"/>
    <property type="match status" value="1"/>
</dbReference>
<dbReference type="InterPro" id="IPR006483">
    <property type="entry name" value="CRISPR-assoc_Cas3_HD"/>
</dbReference>
<evidence type="ECO:0000313" key="12">
    <source>
        <dbReference type="EMBL" id="MDT0260065.1"/>
    </source>
</evidence>
<comment type="similarity">
    <text evidence="2">In the central section; belongs to the CRISPR-associated helicase Cas3 family.</text>
</comment>